<feature type="region of interest" description="Disordered" evidence="1">
    <location>
        <begin position="1"/>
        <end position="28"/>
    </location>
</feature>
<proteinExistence type="predicted"/>
<feature type="compositionally biased region" description="Polar residues" evidence="1">
    <location>
        <begin position="96"/>
        <end position="112"/>
    </location>
</feature>
<protein>
    <submittedName>
        <fullName evidence="2">Uncharacterized protein</fullName>
    </submittedName>
</protein>
<feature type="region of interest" description="Disordered" evidence="1">
    <location>
        <begin position="57"/>
        <end position="112"/>
    </location>
</feature>
<dbReference type="EMBL" id="CADEAL010000236">
    <property type="protein sequence ID" value="CAB1416981.1"/>
    <property type="molecule type" value="Genomic_DNA"/>
</dbReference>
<accession>A0A9N7TR14</accession>
<dbReference type="Proteomes" id="UP001153269">
    <property type="component" value="Unassembled WGS sequence"/>
</dbReference>
<keyword evidence="3" id="KW-1185">Reference proteome</keyword>
<evidence type="ECO:0000313" key="2">
    <source>
        <dbReference type="EMBL" id="CAB1416981.1"/>
    </source>
</evidence>
<name>A0A9N7TR14_PLEPL</name>
<evidence type="ECO:0000313" key="3">
    <source>
        <dbReference type="Proteomes" id="UP001153269"/>
    </source>
</evidence>
<dbReference type="AlphaFoldDB" id="A0A9N7TR14"/>
<sequence>MPPSDVKMTSRDAAKSTSAFPFKTNAPARMGPRQWDCFAYPVATPLRYCNEMKGVVKPPPYQVQRKPIRQSEQKPKRLTVSKGGQKNKGGLKPKQEASQLNRVQVNPVNGTN</sequence>
<reference evidence="2" key="1">
    <citation type="submission" date="2020-03" db="EMBL/GenBank/DDBJ databases">
        <authorList>
            <person name="Weist P."/>
        </authorList>
    </citation>
    <scope>NUCLEOTIDE SEQUENCE</scope>
</reference>
<evidence type="ECO:0000256" key="1">
    <source>
        <dbReference type="SAM" id="MobiDB-lite"/>
    </source>
</evidence>
<gene>
    <name evidence="2" type="ORF">PLEPLA_LOCUS4774</name>
</gene>
<organism evidence="2 3">
    <name type="scientific">Pleuronectes platessa</name>
    <name type="common">European plaice</name>
    <dbReference type="NCBI Taxonomy" id="8262"/>
    <lineage>
        <taxon>Eukaryota</taxon>
        <taxon>Metazoa</taxon>
        <taxon>Chordata</taxon>
        <taxon>Craniata</taxon>
        <taxon>Vertebrata</taxon>
        <taxon>Euteleostomi</taxon>
        <taxon>Actinopterygii</taxon>
        <taxon>Neopterygii</taxon>
        <taxon>Teleostei</taxon>
        <taxon>Neoteleostei</taxon>
        <taxon>Acanthomorphata</taxon>
        <taxon>Carangaria</taxon>
        <taxon>Pleuronectiformes</taxon>
        <taxon>Pleuronectoidei</taxon>
        <taxon>Pleuronectidae</taxon>
        <taxon>Pleuronectes</taxon>
    </lineage>
</organism>
<comment type="caution">
    <text evidence="2">The sequence shown here is derived from an EMBL/GenBank/DDBJ whole genome shotgun (WGS) entry which is preliminary data.</text>
</comment>